<name>A0ABQ9X3E4_9EUKA</name>
<organism evidence="1 2">
    <name type="scientific">Blattamonas nauphoetae</name>
    <dbReference type="NCBI Taxonomy" id="2049346"/>
    <lineage>
        <taxon>Eukaryota</taxon>
        <taxon>Metamonada</taxon>
        <taxon>Preaxostyla</taxon>
        <taxon>Oxymonadida</taxon>
        <taxon>Blattamonas</taxon>
    </lineage>
</organism>
<gene>
    <name evidence="1" type="ORF">BLNAU_19915</name>
</gene>
<comment type="caution">
    <text evidence="1">The sequence shown here is derived from an EMBL/GenBank/DDBJ whole genome shotgun (WGS) entry which is preliminary data.</text>
</comment>
<sequence length="151" mass="17350">MTFHTVEALEANLLNMKPILDELTKAPTSNTEHNNNPIRLHGQYHLFEYLLRSVNISIFGTPSSSIVASRTEEDDQDMPWRPQFSCDNPPIIVVRLKLQDQSRFKLESVFVNMESHRHFDIDSSQHKSGLETIDIFATIWNATPQFQGSTH</sequence>
<evidence type="ECO:0000313" key="1">
    <source>
        <dbReference type="EMBL" id="KAK2945176.1"/>
    </source>
</evidence>
<dbReference type="EMBL" id="JARBJD010000270">
    <property type="protein sequence ID" value="KAK2945176.1"/>
    <property type="molecule type" value="Genomic_DNA"/>
</dbReference>
<reference evidence="1 2" key="1">
    <citation type="journal article" date="2022" name="bioRxiv">
        <title>Genomics of Preaxostyla Flagellates Illuminates Evolutionary Transitions and the Path Towards Mitochondrial Loss.</title>
        <authorList>
            <person name="Novak L.V.F."/>
            <person name="Treitli S.C."/>
            <person name="Pyrih J."/>
            <person name="Halakuc P."/>
            <person name="Pipaliya S.V."/>
            <person name="Vacek V."/>
            <person name="Brzon O."/>
            <person name="Soukal P."/>
            <person name="Eme L."/>
            <person name="Dacks J.B."/>
            <person name="Karnkowska A."/>
            <person name="Elias M."/>
            <person name="Hampl V."/>
        </authorList>
    </citation>
    <scope>NUCLEOTIDE SEQUENCE [LARGE SCALE GENOMIC DNA]</scope>
    <source>
        <strain evidence="1">NAU3</strain>
        <tissue evidence="1">Gut</tissue>
    </source>
</reference>
<accession>A0ABQ9X3E4</accession>
<dbReference type="Proteomes" id="UP001281761">
    <property type="component" value="Unassembled WGS sequence"/>
</dbReference>
<proteinExistence type="predicted"/>
<evidence type="ECO:0000313" key="2">
    <source>
        <dbReference type="Proteomes" id="UP001281761"/>
    </source>
</evidence>
<keyword evidence="2" id="KW-1185">Reference proteome</keyword>
<protein>
    <submittedName>
        <fullName evidence="1">Uncharacterized protein</fullName>
    </submittedName>
</protein>